<feature type="transmembrane region" description="Helical" evidence="1">
    <location>
        <begin position="38"/>
        <end position="57"/>
    </location>
</feature>
<dbReference type="OrthoDB" id="285764at2"/>
<evidence type="ECO:0000313" key="2">
    <source>
        <dbReference type="EMBL" id="TWT98377.1"/>
    </source>
</evidence>
<evidence type="ECO:0000256" key="1">
    <source>
        <dbReference type="SAM" id="Phobius"/>
    </source>
</evidence>
<dbReference type="Proteomes" id="UP000320176">
    <property type="component" value="Unassembled WGS sequence"/>
</dbReference>
<gene>
    <name evidence="2" type="ORF">Pla52n_48890</name>
</gene>
<dbReference type="EMBL" id="SJPN01000006">
    <property type="protein sequence ID" value="TWT98377.1"/>
    <property type="molecule type" value="Genomic_DNA"/>
</dbReference>
<dbReference type="AlphaFoldDB" id="A0A5C6AG15"/>
<name>A0A5C6AG15_9BACT</name>
<dbReference type="RefSeq" id="WP_146521968.1">
    <property type="nucleotide sequence ID" value="NZ_CP151726.1"/>
</dbReference>
<organism evidence="2 3">
    <name type="scientific">Stieleria varia</name>
    <dbReference type="NCBI Taxonomy" id="2528005"/>
    <lineage>
        <taxon>Bacteria</taxon>
        <taxon>Pseudomonadati</taxon>
        <taxon>Planctomycetota</taxon>
        <taxon>Planctomycetia</taxon>
        <taxon>Pirellulales</taxon>
        <taxon>Pirellulaceae</taxon>
        <taxon>Stieleria</taxon>
    </lineage>
</organism>
<protein>
    <submittedName>
        <fullName evidence="2">Uncharacterized protein</fullName>
    </submittedName>
</protein>
<proteinExistence type="predicted"/>
<accession>A0A5C6AG15</accession>
<evidence type="ECO:0000313" key="3">
    <source>
        <dbReference type="Proteomes" id="UP000320176"/>
    </source>
</evidence>
<reference evidence="2 3" key="1">
    <citation type="submission" date="2019-02" db="EMBL/GenBank/DDBJ databases">
        <title>Deep-cultivation of Planctomycetes and their phenomic and genomic characterization uncovers novel biology.</title>
        <authorList>
            <person name="Wiegand S."/>
            <person name="Jogler M."/>
            <person name="Boedeker C."/>
            <person name="Pinto D."/>
            <person name="Vollmers J."/>
            <person name="Rivas-Marin E."/>
            <person name="Kohn T."/>
            <person name="Peeters S.H."/>
            <person name="Heuer A."/>
            <person name="Rast P."/>
            <person name="Oberbeckmann S."/>
            <person name="Bunk B."/>
            <person name="Jeske O."/>
            <person name="Meyerdierks A."/>
            <person name="Storesund J.E."/>
            <person name="Kallscheuer N."/>
            <person name="Luecker S."/>
            <person name="Lage O.M."/>
            <person name="Pohl T."/>
            <person name="Merkel B.J."/>
            <person name="Hornburger P."/>
            <person name="Mueller R.-W."/>
            <person name="Bruemmer F."/>
            <person name="Labrenz M."/>
            <person name="Spormann A.M."/>
            <person name="Op Den Camp H."/>
            <person name="Overmann J."/>
            <person name="Amann R."/>
            <person name="Jetten M.S.M."/>
            <person name="Mascher T."/>
            <person name="Medema M.H."/>
            <person name="Devos D.P."/>
            <person name="Kaster A.-K."/>
            <person name="Ovreas L."/>
            <person name="Rohde M."/>
            <person name="Galperin M.Y."/>
            <person name="Jogler C."/>
        </authorList>
    </citation>
    <scope>NUCLEOTIDE SEQUENCE [LARGE SCALE GENOMIC DNA]</scope>
    <source>
        <strain evidence="2 3">Pla52n</strain>
    </source>
</reference>
<keyword evidence="1" id="KW-0472">Membrane</keyword>
<sequence>MFAAVMLNLGLTLTAGALIAFVSHRRYSGSTDDLARLVGFFLSLASVFGIGGAYLSCRHIQNRAPLWAIPAAIGTIAIVLPLASSPNIAPVINWIAGLAAACALISTGIAVTIRVKLDSRRNAEVG</sequence>
<feature type="transmembrane region" description="Helical" evidence="1">
    <location>
        <begin position="91"/>
        <end position="113"/>
    </location>
</feature>
<keyword evidence="3" id="KW-1185">Reference proteome</keyword>
<keyword evidence="1" id="KW-0812">Transmembrane</keyword>
<keyword evidence="1" id="KW-1133">Transmembrane helix</keyword>
<feature type="transmembrane region" description="Helical" evidence="1">
    <location>
        <begin position="64"/>
        <end position="85"/>
    </location>
</feature>
<comment type="caution">
    <text evidence="2">The sequence shown here is derived from an EMBL/GenBank/DDBJ whole genome shotgun (WGS) entry which is preliminary data.</text>
</comment>